<evidence type="ECO:0000256" key="6">
    <source>
        <dbReference type="ARBA" id="ARBA00022792"/>
    </source>
</evidence>
<comment type="similarity">
    <text evidence="2">Belongs to the mitochondrial carrier (TC 2.A.29) family.</text>
</comment>
<feature type="transmembrane region" description="Helical" evidence="12">
    <location>
        <begin position="526"/>
        <end position="548"/>
    </location>
</feature>
<dbReference type="GO" id="GO:0005315">
    <property type="term" value="F:phosphate transmembrane transporter activity"/>
    <property type="evidence" value="ECO:0007669"/>
    <property type="project" value="InterPro"/>
</dbReference>
<feature type="chain" id="PRO_5044248315" description="ADP,ATP carrier protein" evidence="13">
    <location>
        <begin position="18"/>
        <end position="751"/>
    </location>
</feature>
<dbReference type="Proteomes" id="UP001515480">
    <property type="component" value="Unassembled WGS sequence"/>
</dbReference>
<keyword evidence="7 12" id="KW-1133">Transmembrane helix</keyword>
<keyword evidence="5" id="KW-0677">Repeat</keyword>
<evidence type="ECO:0000256" key="5">
    <source>
        <dbReference type="ARBA" id="ARBA00022737"/>
    </source>
</evidence>
<evidence type="ECO:0000256" key="9">
    <source>
        <dbReference type="ARBA" id="ARBA00023136"/>
    </source>
</evidence>
<keyword evidence="13" id="KW-0732">Signal</keyword>
<feature type="region of interest" description="Disordered" evidence="11">
    <location>
        <begin position="363"/>
        <end position="383"/>
    </location>
</feature>
<dbReference type="Pfam" id="PF00153">
    <property type="entry name" value="Mito_carr"/>
    <property type="match status" value="1"/>
</dbReference>
<keyword evidence="4 10" id="KW-0812">Transmembrane</keyword>
<keyword evidence="3" id="KW-0813">Transport</keyword>
<protein>
    <recommendedName>
        <fullName evidence="16">ADP,ATP carrier protein</fullName>
    </recommendedName>
</protein>
<accession>A0AB34K1Z8</accession>
<evidence type="ECO:0000256" key="4">
    <source>
        <dbReference type="ARBA" id="ARBA00022692"/>
    </source>
</evidence>
<dbReference type="InterPro" id="IPR023395">
    <property type="entry name" value="MCP_dom_sf"/>
</dbReference>
<dbReference type="EMBL" id="JBGBPQ010000002">
    <property type="protein sequence ID" value="KAL1528483.1"/>
    <property type="molecule type" value="Genomic_DNA"/>
</dbReference>
<comment type="subcellular location">
    <subcellularLocation>
        <location evidence="1">Mitochondrion inner membrane</location>
        <topology evidence="1">Multi-pass membrane protein</topology>
    </subcellularLocation>
</comment>
<sequence length="751" mass="78875">MVVSIPLSLLLLPCVLATPHTVKLHPHWPSHAPRPPTLSRRAASVAGVVGALSLLPLPTRAATSTIYEESTKLVWEPRGKLPPRVPSSYKPFFITYLARFLLNYDSGSALWWDRQARALPVDMTREELRTARRAQFGQFAESVEVGLLRYQGKEGVRQLFSLLRSRYGVSREGKLQLALLFSLISAANQPSDLIRRALGEADNATLCEATVVRPGGGYILGRPPAVEVSPPDAGAAPPRVRAVLAPSGRVLRVDLTSPGAGYIVEPAVTVAPPSRGGRAAQAKAVVVSGRVAQLLLLDPGEGYADRDQALVEVEPPRDESGQLLFDGVKAEAIALLDSYVSSIAFDSCVSGYSRDQPVSLSIAPPPASADASPASAAASPSHAYPLKPSATPYAPLGAVSQELLELLPLTQRPDRSENGTFSLELATLAAFQSRQAVALGAPRGAPRRRSTNPFGILGNAPVEREVRLTRDDYFRFAASGAVCTAVVRSALAPIDVVKTLMQAAPHAYPSLGEGLRSLYRGGGVRGLFLGVDVTLAAALLLGGCGFGVNEFLRRYLSDLLGAQAQLRYGVQISVGAALGAVLFSALVTCPFEVLRLRAINAAVAAAVEEEAEEGEEQEKRGEGGGGEGGEAGEMRKVGVESEALGEGERGGEGGGVAGVPATRGDGDRAAPHGAAPGGAEWLQGVLGGSGAVVGVEKYSLYRGLGTLWEEGGVKSLYASLFPLLLRELPFQACERPFPSATPLLCAPPKPC</sequence>
<gene>
    <name evidence="14" type="ORF">AB1Y20_009826</name>
</gene>
<dbReference type="GO" id="GO:1990547">
    <property type="term" value="P:mitochondrial phosphate ion transmembrane transport"/>
    <property type="evidence" value="ECO:0007669"/>
    <property type="project" value="InterPro"/>
</dbReference>
<evidence type="ECO:0000256" key="13">
    <source>
        <dbReference type="SAM" id="SignalP"/>
    </source>
</evidence>
<dbReference type="GO" id="GO:0005743">
    <property type="term" value="C:mitochondrial inner membrane"/>
    <property type="evidence" value="ECO:0007669"/>
    <property type="project" value="UniProtKB-SubCell"/>
</dbReference>
<feature type="transmembrane region" description="Helical" evidence="12">
    <location>
        <begin position="568"/>
        <end position="587"/>
    </location>
</feature>
<name>A0AB34K1Z8_PRYPA</name>
<evidence type="ECO:0008006" key="16">
    <source>
        <dbReference type="Google" id="ProtNLM"/>
    </source>
</evidence>
<dbReference type="AlphaFoldDB" id="A0AB34K1Z8"/>
<keyword evidence="6" id="KW-0999">Mitochondrion inner membrane</keyword>
<dbReference type="PROSITE" id="PS50920">
    <property type="entry name" value="SOLCAR"/>
    <property type="match status" value="1"/>
</dbReference>
<evidence type="ECO:0000313" key="14">
    <source>
        <dbReference type="EMBL" id="KAL1528483.1"/>
    </source>
</evidence>
<dbReference type="Gene3D" id="1.50.40.10">
    <property type="entry name" value="Mitochondrial carrier domain"/>
    <property type="match status" value="1"/>
</dbReference>
<dbReference type="SUPFAM" id="SSF103506">
    <property type="entry name" value="Mitochondrial carrier"/>
    <property type="match status" value="1"/>
</dbReference>
<reference evidence="14 15" key="1">
    <citation type="journal article" date="2024" name="Science">
        <title>Giant polyketide synthase enzymes in the biosynthesis of giant marine polyether toxins.</title>
        <authorList>
            <person name="Fallon T.R."/>
            <person name="Shende V.V."/>
            <person name="Wierzbicki I.H."/>
            <person name="Pendleton A.L."/>
            <person name="Watervoot N.F."/>
            <person name="Auber R.P."/>
            <person name="Gonzalez D.J."/>
            <person name="Wisecaver J.H."/>
            <person name="Moore B.S."/>
        </authorList>
    </citation>
    <scope>NUCLEOTIDE SEQUENCE [LARGE SCALE GENOMIC DNA]</scope>
    <source>
        <strain evidence="14 15">12B1</strain>
    </source>
</reference>
<feature type="signal peptide" evidence="13">
    <location>
        <begin position="1"/>
        <end position="17"/>
    </location>
</feature>
<evidence type="ECO:0000256" key="1">
    <source>
        <dbReference type="ARBA" id="ARBA00004448"/>
    </source>
</evidence>
<feature type="region of interest" description="Disordered" evidence="11">
    <location>
        <begin position="609"/>
        <end position="675"/>
    </location>
</feature>
<evidence type="ECO:0000256" key="7">
    <source>
        <dbReference type="ARBA" id="ARBA00022989"/>
    </source>
</evidence>
<evidence type="ECO:0000256" key="3">
    <source>
        <dbReference type="ARBA" id="ARBA00022448"/>
    </source>
</evidence>
<proteinExistence type="inferred from homology"/>
<evidence type="ECO:0000256" key="8">
    <source>
        <dbReference type="ARBA" id="ARBA00023128"/>
    </source>
</evidence>
<evidence type="ECO:0000313" key="15">
    <source>
        <dbReference type="Proteomes" id="UP001515480"/>
    </source>
</evidence>
<evidence type="ECO:0000256" key="10">
    <source>
        <dbReference type="PROSITE-ProRule" id="PRU00282"/>
    </source>
</evidence>
<dbReference type="InterPro" id="IPR044677">
    <property type="entry name" value="SLC25A3/Pic2/Mir1-like"/>
</dbReference>
<comment type="caution">
    <text evidence="14">The sequence shown here is derived from an EMBL/GenBank/DDBJ whole genome shotgun (WGS) entry which is preliminary data.</text>
</comment>
<evidence type="ECO:0000256" key="11">
    <source>
        <dbReference type="SAM" id="MobiDB-lite"/>
    </source>
</evidence>
<keyword evidence="15" id="KW-1185">Reference proteome</keyword>
<evidence type="ECO:0000256" key="2">
    <source>
        <dbReference type="ARBA" id="ARBA00006375"/>
    </source>
</evidence>
<keyword evidence="9 10" id="KW-0472">Membrane</keyword>
<dbReference type="PANTHER" id="PTHR45671">
    <property type="entry name" value="SOLUTE CARRIER FAMILY 25 (MITOCHONDRIAL CARRIER PHOSPHATE CARRIER), MEMBER 3, LIKE-RELATED-RELATED"/>
    <property type="match status" value="1"/>
</dbReference>
<keyword evidence="8" id="KW-0496">Mitochondrion</keyword>
<dbReference type="PANTHER" id="PTHR45671:SF12">
    <property type="entry name" value="MITOCHONDRIAL PHOSPHATE CARRIER PROTEIN"/>
    <property type="match status" value="1"/>
</dbReference>
<feature type="repeat" description="Solcar" evidence="10">
    <location>
        <begin position="471"/>
        <end position="555"/>
    </location>
</feature>
<dbReference type="InterPro" id="IPR018108">
    <property type="entry name" value="MCP_transmembrane"/>
</dbReference>
<evidence type="ECO:0000256" key="12">
    <source>
        <dbReference type="SAM" id="Phobius"/>
    </source>
</evidence>
<organism evidence="14 15">
    <name type="scientific">Prymnesium parvum</name>
    <name type="common">Toxic golden alga</name>
    <dbReference type="NCBI Taxonomy" id="97485"/>
    <lineage>
        <taxon>Eukaryota</taxon>
        <taxon>Haptista</taxon>
        <taxon>Haptophyta</taxon>
        <taxon>Prymnesiophyceae</taxon>
        <taxon>Prymnesiales</taxon>
        <taxon>Prymnesiaceae</taxon>
        <taxon>Prymnesium</taxon>
    </lineage>
</organism>